<dbReference type="Gene3D" id="3.30.40.10">
    <property type="entry name" value="Zinc/RING finger domain, C3HC4 (zinc finger)"/>
    <property type="match status" value="1"/>
</dbReference>
<feature type="compositionally biased region" description="Basic and acidic residues" evidence="9">
    <location>
        <begin position="116"/>
        <end position="134"/>
    </location>
</feature>
<evidence type="ECO:0000259" key="10">
    <source>
        <dbReference type="PROSITE" id="PS50016"/>
    </source>
</evidence>
<evidence type="ECO:0000256" key="9">
    <source>
        <dbReference type="SAM" id="MobiDB-lite"/>
    </source>
</evidence>
<name>A0AAV6V0D5_9ARAC</name>
<dbReference type="PANTHER" id="PTHR13415:SF2">
    <property type="entry name" value="INTEGRATOR COMPLEX SUBUNIT 12"/>
    <property type="match status" value="1"/>
</dbReference>
<dbReference type="GO" id="GO:0160240">
    <property type="term" value="P:RNA polymerase II transcription initiation surveillance"/>
    <property type="evidence" value="ECO:0007669"/>
    <property type="project" value="UniProtKB-ARBA"/>
</dbReference>
<dbReference type="InterPro" id="IPR019786">
    <property type="entry name" value="Zinc_finger_PHD-type_CS"/>
</dbReference>
<dbReference type="GO" id="GO:0008270">
    <property type="term" value="F:zinc ion binding"/>
    <property type="evidence" value="ECO:0007669"/>
    <property type="project" value="UniProtKB-KW"/>
</dbReference>
<feature type="region of interest" description="Disordered" evidence="9">
    <location>
        <begin position="331"/>
        <end position="357"/>
    </location>
</feature>
<dbReference type="AlphaFoldDB" id="A0AAV6V0D5"/>
<dbReference type="InterPro" id="IPR051776">
    <property type="entry name" value="Integrator_subunit_12"/>
</dbReference>
<evidence type="ECO:0000256" key="2">
    <source>
        <dbReference type="ARBA" id="ARBA00006009"/>
    </source>
</evidence>
<keyword evidence="6" id="KW-0862">Zinc</keyword>
<dbReference type="GO" id="GO:0160232">
    <property type="term" value="C:INTAC complex"/>
    <property type="evidence" value="ECO:0007669"/>
    <property type="project" value="UniProtKB-ARBA"/>
</dbReference>
<feature type="compositionally biased region" description="Low complexity" evidence="9">
    <location>
        <begin position="331"/>
        <end position="343"/>
    </location>
</feature>
<feature type="domain" description="PHD-type" evidence="10">
    <location>
        <begin position="193"/>
        <end position="249"/>
    </location>
</feature>
<dbReference type="GO" id="GO:0032039">
    <property type="term" value="C:integrator complex"/>
    <property type="evidence" value="ECO:0007669"/>
    <property type="project" value="UniProtKB-ARBA"/>
</dbReference>
<feature type="region of interest" description="Disordered" evidence="9">
    <location>
        <begin position="265"/>
        <end position="288"/>
    </location>
</feature>
<evidence type="ECO:0000256" key="3">
    <source>
        <dbReference type="ARBA" id="ARBA00016814"/>
    </source>
</evidence>
<keyword evidence="12" id="KW-1185">Reference proteome</keyword>
<feature type="compositionally biased region" description="Low complexity" evidence="9">
    <location>
        <begin position="396"/>
        <end position="405"/>
    </location>
</feature>
<proteinExistence type="inferred from homology"/>
<evidence type="ECO:0000256" key="8">
    <source>
        <dbReference type="PROSITE-ProRule" id="PRU00146"/>
    </source>
</evidence>
<organism evidence="11 12">
    <name type="scientific">Oedothorax gibbosus</name>
    <dbReference type="NCBI Taxonomy" id="931172"/>
    <lineage>
        <taxon>Eukaryota</taxon>
        <taxon>Metazoa</taxon>
        <taxon>Ecdysozoa</taxon>
        <taxon>Arthropoda</taxon>
        <taxon>Chelicerata</taxon>
        <taxon>Arachnida</taxon>
        <taxon>Araneae</taxon>
        <taxon>Araneomorphae</taxon>
        <taxon>Entelegynae</taxon>
        <taxon>Araneoidea</taxon>
        <taxon>Linyphiidae</taxon>
        <taxon>Erigoninae</taxon>
        <taxon>Oedothorax</taxon>
    </lineage>
</organism>
<evidence type="ECO:0000313" key="12">
    <source>
        <dbReference type="Proteomes" id="UP000827092"/>
    </source>
</evidence>
<dbReference type="InterPro" id="IPR039054">
    <property type="entry name" value="Int12_PHD"/>
</dbReference>
<sequence length="489" mass="52814">MYTEKGPDHFYNSKFFFKKYISVSVLTRVLKDREMASTELDPLFVKGLRLLHSKSKDSTDQLKQLLDDVIAQSKQGTAHPKDRLYTSIKVEGESKIHIKKASRETSESSSYSSKYSSEESRERKAEKRHIEKAKQESIEVEAKIPKLEPPQVYSYYPSSPDLPKLDQYVPKKEDDTDSSEENADADDFAMEMGLACVICKQLDVTQGNQLIECQECHSLYHQECHRPPATDYDYNDPRRVWYCAKCVKNMKKMATKTQKTVKPTVAVSAKEPVSTSKSTRSEGAPPAAVLPFKRSELKPSISSQGNNNQSSTNKPIGLAGLAANFGGGRIATSSSSTTLAPATRGSKATTSAPNQKPAATFTSFATTSSKTTSIATASSLLSKTTVSSSYQSNLTSSTASSASAAGQKPTTPSSSPMKGLGLLSVAAATSSAATTRSAASAQAPSAAAGGGNGNHKPPSCSPLMSADKRLQIMKKKASKMQERRRLSNK</sequence>
<gene>
    <name evidence="11" type="ORF">JTE90_020236</name>
</gene>
<feature type="compositionally biased region" description="Low complexity" evidence="9">
    <location>
        <begin position="150"/>
        <end position="159"/>
    </location>
</feature>
<comment type="caution">
    <text evidence="11">The sequence shown here is derived from an EMBL/GenBank/DDBJ whole genome shotgun (WGS) entry which is preliminary data.</text>
</comment>
<dbReference type="InterPro" id="IPR013083">
    <property type="entry name" value="Znf_RING/FYVE/PHD"/>
</dbReference>
<evidence type="ECO:0000256" key="4">
    <source>
        <dbReference type="ARBA" id="ARBA00022723"/>
    </source>
</evidence>
<feature type="region of interest" description="Disordered" evidence="9">
    <location>
        <begin position="150"/>
        <end position="182"/>
    </location>
</feature>
<dbReference type="GO" id="GO:0034472">
    <property type="term" value="P:snRNA 3'-end processing"/>
    <property type="evidence" value="ECO:0007669"/>
    <property type="project" value="TreeGrafter"/>
</dbReference>
<evidence type="ECO:0000256" key="7">
    <source>
        <dbReference type="ARBA" id="ARBA00023242"/>
    </source>
</evidence>
<dbReference type="InterPro" id="IPR011011">
    <property type="entry name" value="Znf_FYVE_PHD"/>
</dbReference>
<evidence type="ECO:0000256" key="5">
    <source>
        <dbReference type="ARBA" id="ARBA00022771"/>
    </source>
</evidence>
<dbReference type="SUPFAM" id="SSF57903">
    <property type="entry name" value="FYVE/PHD zinc finger"/>
    <property type="match status" value="1"/>
</dbReference>
<dbReference type="CDD" id="cd15501">
    <property type="entry name" value="PHD_Int12"/>
    <property type="match status" value="1"/>
</dbReference>
<dbReference type="PROSITE" id="PS50016">
    <property type="entry name" value="ZF_PHD_2"/>
    <property type="match status" value="1"/>
</dbReference>
<dbReference type="SMART" id="SM00249">
    <property type="entry name" value="PHD"/>
    <property type="match status" value="1"/>
</dbReference>
<feature type="region of interest" description="Disordered" evidence="9">
    <location>
        <begin position="96"/>
        <end position="134"/>
    </location>
</feature>
<dbReference type="FunFam" id="3.30.40.10:FF:000101">
    <property type="entry name" value="Integrator complex subunit 12"/>
    <property type="match status" value="1"/>
</dbReference>
<evidence type="ECO:0000313" key="11">
    <source>
        <dbReference type="EMBL" id="KAG8189422.1"/>
    </source>
</evidence>
<dbReference type="EMBL" id="JAFNEN010000216">
    <property type="protein sequence ID" value="KAG8189422.1"/>
    <property type="molecule type" value="Genomic_DNA"/>
</dbReference>
<protein>
    <recommendedName>
        <fullName evidence="3">Integrator complex subunit 12</fullName>
    </recommendedName>
</protein>
<dbReference type="InterPro" id="IPR019787">
    <property type="entry name" value="Znf_PHD-finger"/>
</dbReference>
<comment type="subcellular location">
    <subcellularLocation>
        <location evidence="1">Nucleus</location>
    </subcellularLocation>
</comment>
<keyword evidence="7" id="KW-0539">Nucleus</keyword>
<dbReference type="PROSITE" id="PS01359">
    <property type="entry name" value="ZF_PHD_1"/>
    <property type="match status" value="1"/>
</dbReference>
<feature type="region of interest" description="Disordered" evidence="9">
    <location>
        <begin position="396"/>
        <end position="419"/>
    </location>
</feature>
<feature type="compositionally biased region" description="Basic and acidic residues" evidence="9">
    <location>
        <begin position="96"/>
        <end position="106"/>
    </location>
</feature>
<dbReference type="Proteomes" id="UP000827092">
    <property type="component" value="Unassembled WGS sequence"/>
</dbReference>
<reference evidence="11 12" key="1">
    <citation type="journal article" date="2022" name="Nat. Ecol. Evol.">
        <title>A masculinizing supergene underlies an exaggerated male reproductive morph in a spider.</title>
        <authorList>
            <person name="Hendrickx F."/>
            <person name="De Corte Z."/>
            <person name="Sonet G."/>
            <person name="Van Belleghem S.M."/>
            <person name="Kostlbacher S."/>
            <person name="Vangestel C."/>
        </authorList>
    </citation>
    <scope>NUCLEOTIDE SEQUENCE [LARGE SCALE GENOMIC DNA]</scope>
    <source>
        <strain evidence="11">W744_W776</strain>
    </source>
</reference>
<feature type="compositionally biased region" description="Low complexity" evidence="9">
    <location>
        <begin position="431"/>
        <end position="447"/>
    </location>
</feature>
<keyword evidence="5 8" id="KW-0863">Zinc-finger</keyword>
<comment type="similarity">
    <text evidence="2">Belongs to the Integrator subunit 12 family.</text>
</comment>
<accession>A0AAV6V0D5</accession>
<evidence type="ECO:0000256" key="6">
    <source>
        <dbReference type="ARBA" id="ARBA00022833"/>
    </source>
</evidence>
<dbReference type="Pfam" id="PF00628">
    <property type="entry name" value="PHD"/>
    <property type="match status" value="1"/>
</dbReference>
<feature type="region of interest" description="Disordered" evidence="9">
    <location>
        <begin position="431"/>
        <end position="466"/>
    </location>
</feature>
<dbReference type="InterPro" id="IPR001965">
    <property type="entry name" value="Znf_PHD"/>
</dbReference>
<keyword evidence="4" id="KW-0479">Metal-binding</keyword>
<evidence type="ECO:0000256" key="1">
    <source>
        <dbReference type="ARBA" id="ARBA00004123"/>
    </source>
</evidence>
<dbReference type="PANTHER" id="PTHR13415">
    <property type="entry name" value="NUCLEAR FACTOR-RELATED"/>
    <property type="match status" value="1"/>
</dbReference>